<reference evidence="3" key="1">
    <citation type="journal article" date="2019" name="Int. J. Syst. Evol. Microbiol.">
        <title>The Global Catalogue of Microorganisms (GCM) 10K type strain sequencing project: providing services to taxonomists for standard genome sequencing and annotation.</title>
        <authorList>
            <consortium name="The Broad Institute Genomics Platform"/>
            <consortium name="The Broad Institute Genome Sequencing Center for Infectious Disease"/>
            <person name="Wu L."/>
            <person name="Ma J."/>
        </authorList>
    </citation>
    <scope>NUCLEOTIDE SEQUENCE [LARGE SCALE GENOMIC DNA]</scope>
    <source>
        <strain evidence="3">NBRC 105830</strain>
    </source>
</reference>
<keyword evidence="1" id="KW-0732">Signal</keyword>
<evidence type="ECO:0000313" key="3">
    <source>
        <dbReference type="Proteomes" id="UP001157109"/>
    </source>
</evidence>
<dbReference type="Proteomes" id="UP001157109">
    <property type="component" value="Unassembled WGS sequence"/>
</dbReference>
<name>A0ABQ6HSY9_9MICO</name>
<keyword evidence="3" id="KW-1185">Reference proteome</keyword>
<sequence length="160" mass="15543">MVRVVRSLALGAAGLALAGCGSTTAGEADQPTTTAANVTATASCPSPAAKAPVSSSQLTALASCDLTGAMLTADSTKATGAAAGATIPRIGEAVEGSGSQTSGPEGAVLYLANFGPPTGVAGTVTSGPQTNRTKEYFGAPKAIETLRAIERSLTRTSSTA</sequence>
<comment type="caution">
    <text evidence="2">The sequence shown here is derived from an EMBL/GenBank/DDBJ whole genome shotgun (WGS) entry which is preliminary data.</text>
</comment>
<feature type="chain" id="PRO_5045080355" evidence="1">
    <location>
        <begin position="19"/>
        <end position="160"/>
    </location>
</feature>
<organism evidence="2 3">
    <name type="scientific">Arsenicicoccus piscis</name>
    <dbReference type="NCBI Taxonomy" id="673954"/>
    <lineage>
        <taxon>Bacteria</taxon>
        <taxon>Bacillati</taxon>
        <taxon>Actinomycetota</taxon>
        <taxon>Actinomycetes</taxon>
        <taxon>Micrococcales</taxon>
        <taxon>Intrasporangiaceae</taxon>
        <taxon>Arsenicicoccus</taxon>
    </lineage>
</organism>
<gene>
    <name evidence="2" type="ORF">GCM10025862_26800</name>
</gene>
<evidence type="ECO:0000313" key="2">
    <source>
        <dbReference type="EMBL" id="GMA20659.1"/>
    </source>
</evidence>
<evidence type="ECO:0000256" key="1">
    <source>
        <dbReference type="SAM" id="SignalP"/>
    </source>
</evidence>
<dbReference type="PROSITE" id="PS51257">
    <property type="entry name" value="PROKAR_LIPOPROTEIN"/>
    <property type="match status" value="1"/>
</dbReference>
<proteinExistence type="predicted"/>
<protein>
    <submittedName>
        <fullName evidence="2">Uncharacterized protein</fullName>
    </submittedName>
</protein>
<dbReference type="EMBL" id="BSUJ01000001">
    <property type="protein sequence ID" value="GMA20659.1"/>
    <property type="molecule type" value="Genomic_DNA"/>
</dbReference>
<accession>A0ABQ6HSY9</accession>
<feature type="signal peptide" evidence="1">
    <location>
        <begin position="1"/>
        <end position="18"/>
    </location>
</feature>